<keyword evidence="3" id="KW-1185">Reference proteome</keyword>
<dbReference type="EMBL" id="OW240924">
    <property type="protein sequence ID" value="CAH2327712.1"/>
    <property type="molecule type" value="Genomic_DNA"/>
</dbReference>
<evidence type="ECO:0000313" key="2">
    <source>
        <dbReference type="EMBL" id="CAH2327712.1"/>
    </source>
</evidence>
<reference evidence="2" key="1">
    <citation type="submission" date="2022-03" db="EMBL/GenBank/DDBJ databases">
        <authorList>
            <person name="Alioto T."/>
            <person name="Alioto T."/>
            <person name="Gomez Garrido J."/>
        </authorList>
    </citation>
    <scope>NUCLEOTIDE SEQUENCE</scope>
</reference>
<sequence>MNTTIRNYTNRPTTDRRLKPKPGKTTECQLGTISGLQCQRDPPGTQDHPIATLQTGPGQPVIGANNPGILWPAVH</sequence>
<feature type="compositionally biased region" description="Polar residues" evidence="1">
    <location>
        <begin position="1"/>
        <end position="12"/>
    </location>
</feature>
<accession>A0AAD1TI92</accession>
<evidence type="ECO:0000313" key="3">
    <source>
        <dbReference type="Proteomes" id="UP001295444"/>
    </source>
</evidence>
<gene>
    <name evidence="2" type="ORF">PECUL_23A019294</name>
</gene>
<feature type="region of interest" description="Disordered" evidence="1">
    <location>
        <begin position="1"/>
        <end position="27"/>
    </location>
</feature>
<evidence type="ECO:0000256" key="1">
    <source>
        <dbReference type="SAM" id="MobiDB-lite"/>
    </source>
</evidence>
<protein>
    <submittedName>
        <fullName evidence="2">Uncharacterized protein</fullName>
    </submittedName>
</protein>
<organism evidence="2 3">
    <name type="scientific">Pelobates cultripes</name>
    <name type="common">Western spadefoot toad</name>
    <dbReference type="NCBI Taxonomy" id="61616"/>
    <lineage>
        <taxon>Eukaryota</taxon>
        <taxon>Metazoa</taxon>
        <taxon>Chordata</taxon>
        <taxon>Craniata</taxon>
        <taxon>Vertebrata</taxon>
        <taxon>Euteleostomi</taxon>
        <taxon>Amphibia</taxon>
        <taxon>Batrachia</taxon>
        <taxon>Anura</taxon>
        <taxon>Pelobatoidea</taxon>
        <taxon>Pelobatidae</taxon>
        <taxon>Pelobates</taxon>
    </lineage>
</organism>
<dbReference type="Proteomes" id="UP001295444">
    <property type="component" value="Chromosome 13"/>
</dbReference>
<name>A0AAD1TI92_PELCU</name>
<dbReference type="AlphaFoldDB" id="A0AAD1TI92"/>
<proteinExistence type="predicted"/>